<comment type="caution">
    <text evidence="1">The sequence shown here is derived from an EMBL/GenBank/DDBJ whole genome shotgun (WGS) entry which is preliminary data.</text>
</comment>
<gene>
    <name evidence="1" type="ORF">ACFPCV_25655</name>
</gene>
<reference evidence="2" key="1">
    <citation type="journal article" date="2019" name="Int. J. Syst. Evol. Microbiol.">
        <title>The Global Catalogue of Microorganisms (GCM) 10K type strain sequencing project: providing services to taxonomists for standard genome sequencing and annotation.</title>
        <authorList>
            <consortium name="The Broad Institute Genomics Platform"/>
            <consortium name="The Broad Institute Genome Sequencing Center for Infectious Disease"/>
            <person name="Wu L."/>
            <person name="Ma J."/>
        </authorList>
    </citation>
    <scope>NUCLEOTIDE SEQUENCE [LARGE SCALE GENOMIC DNA]</scope>
    <source>
        <strain evidence="2">ZS-22-S1</strain>
    </source>
</reference>
<keyword evidence="2" id="KW-1185">Reference proteome</keyword>
<accession>A0ABV9S7N6</accession>
<evidence type="ECO:0008006" key="3">
    <source>
        <dbReference type="Google" id="ProtNLM"/>
    </source>
</evidence>
<sequence length="184" mass="18754">MSYIRGGTLDRVEYGLRDDLPTAPATGRVVFTTADRCVKSIGHRWPVPGPGLVGGVRATVGGTFEAVGNACFANLPGDHPMTQGFTVNLEALEQCRTEVSGQVGPMAAAADNLPAGVGAGSFGDLDGAGKLADAVTAFSDAVGVEIDKASERLAQIGVAVEAVIDSVRETEQNNALCLTPAGTP</sequence>
<dbReference type="RefSeq" id="WP_378058894.1">
    <property type="nucleotide sequence ID" value="NZ_JBHSIS010000014.1"/>
</dbReference>
<dbReference type="Proteomes" id="UP001595859">
    <property type="component" value="Unassembled WGS sequence"/>
</dbReference>
<evidence type="ECO:0000313" key="1">
    <source>
        <dbReference type="EMBL" id="MFC4856903.1"/>
    </source>
</evidence>
<name>A0ABV9S7N6_9PSEU</name>
<evidence type="ECO:0000313" key="2">
    <source>
        <dbReference type="Proteomes" id="UP001595859"/>
    </source>
</evidence>
<protein>
    <recommendedName>
        <fullName evidence="3">Excreted virulence factor EspC (Type VII ESX diderm)</fullName>
    </recommendedName>
</protein>
<organism evidence="1 2">
    <name type="scientific">Actinophytocola glycyrrhizae</name>
    <dbReference type="NCBI Taxonomy" id="2044873"/>
    <lineage>
        <taxon>Bacteria</taxon>
        <taxon>Bacillati</taxon>
        <taxon>Actinomycetota</taxon>
        <taxon>Actinomycetes</taxon>
        <taxon>Pseudonocardiales</taxon>
        <taxon>Pseudonocardiaceae</taxon>
    </lineage>
</organism>
<proteinExistence type="predicted"/>
<dbReference type="EMBL" id="JBHSIS010000014">
    <property type="protein sequence ID" value="MFC4856903.1"/>
    <property type="molecule type" value="Genomic_DNA"/>
</dbReference>